<evidence type="ECO:0000256" key="26">
    <source>
        <dbReference type="ARBA" id="ARBA00047701"/>
    </source>
</evidence>
<dbReference type="Pfam" id="PF11934">
    <property type="entry name" value="DUF3452"/>
    <property type="match status" value="1"/>
</dbReference>
<dbReference type="Pfam" id="PF01858">
    <property type="entry name" value="RB_A"/>
    <property type="match status" value="1"/>
</dbReference>
<feature type="compositionally biased region" description="Low complexity" evidence="36">
    <location>
        <begin position="876"/>
        <end position="892"/>
    </location>
</feature>
<dbReference type="SUPFAM" id="SSF47769">
    <property type="entry name" value="SAM/Pointed domain"/>
    <property type="match status" value="1"/>
</dbReference>
<keyword evidence="12" id="KW-0479">Metal-binding</keyword>
<evidence type="ECO:0000256" key="21">
    <source>
        <dbReference type="ARBA" id="ARBA00023134"/>
    </source>
</evidence>
<dbReference type="InterPro" id="IPR013761">
    <property type="entry name" value="SAM/pointed_sf"/>
</dbReference>
<evidence type="ECO:0000256" key="7">
    <source>
        <dbReference type="ARBA" id="ARBA00022491"/>
    </source>
</evidence>
<keyword evidence="9" id="KW-0597">Phosphoprotein</keyword>
<dbReference type="CDD" id="cd09508">
    <property type="entry name" value="SAM_HD"/>
    <property type="match status" value="1"/>
</dbReference>
<keyword evidence="15" id="KW-0378">Hydrolase</keyword>
<comment type="similarity">
    <text evidence="4">Belongs to the retinoblastoma protein (RB) family.</text>
</comment>
<keyword evidence="14" id="KW-0227">DNA damage</keyword>
<dbReference type="Pfam" id="PF01966">
    <property type="entry name" value="HD"/>
    <property type="match status" value="1"/>
</dbReference>
<dbReference type="InterPro" id="IPR013763">
    <property type="entry name" value="Cyclin-like_dom"/>
</dbReference>
<comment type="catalytic activity">
    <reaction evidence="26">
        <text>dCTP + H2O = 2'-deoxycytidine + triphosphate + H(+)</text>
        <dbReference type="Rhea" id="RHEA:80083"/>
        <dbReference type="ChEBI" id="CHEBI:15377"/>
        <dbReference type="ChEBI" id="CHEBI:15378"/>
        <dbReference type="ChEBI" id="CHEBI:15698"/>
        <dbReference type="ChEBI" id="CHEBI:18036"/>
        <dbReference type="ChEBI" id="CHEBI:61481"/>
    </reaction>
    <physiologicalReaction direction="left-to-right" evidence="26">
        <dbReference type="Rhea" id="RHEA:80084"/>
    </physiologicalReaction>
</comment>
<dbReference type="GO" id="GO:0005667">
    <property type="term" value="C:transcription regulator complex"/>
    <property type="evidence" value="ECO:0007669"/>
    <property type="project" value="TreeGrafter"/>
</dbReference>
<evidence type="ECO:0000256" key="33">
    <source>
        <dbReference type="ARBA" id="ARBA00071617"/>
    </source>
</evidence>
<dbReference type="GO" id="GO:0006357">
    <property type="term" value="P:regulation of transcription by RNA polymerase II"/>
    <property type="evidence" value="ECO:0007669"/>
    <property type="project" value="InterPro"/>
</dbReference>
<evidence type="ECO:0000256" key="17">
    <source>
        <dbReference type="ARBA" id="ARBA00022853"/>
    </source>
</evidence>
<evidence type="ECO:0000256" key="8">
    <source>
        <dbReference type="ARBA" id="ARBA00022533"/>
    </source>
</evidence>
<evidence type="ECO:0000256" key="22">
    <source>
        <dbReference type="ARBA" id="ARBA00023163"/>
    </source>
</evidence>
<dbReference type="GO" id="GO:0005525">
    <property type="term" value="F:GTP binding"/>
    <property type="evidence" value="ECO:0007669"/>
    <property type="project" value="UniProtKB-KW"/>
</dbReference>
<dbReference type="CDD" id="cd00077">
    <property type="entry name" value="HDc"/>
    <property type="match status" value="1"/>
</dbReference>
<dbReference type="GO" id="GO:0051607">
    <property type="term" value="P:defense response to virus"/>
    <property type="evidence" value="ECO:0007669"/>
    <property type="project" value="UniProtKB-KW"/>
</dbReference>
<dbReference type="SMART" id="SM01368">
    <property type="entry name" value="RB_A"/>
    <property type="match status" value="1"/>
</dbReference>
<comment type="catalytic activity">
    <reaction evidence="28">
        <text>a 2'-deoxyribonucleoside 5'-triphosphate + H2O = a 2'-deoxyribonucleoside + triphosphate + H(+)</text>
        <dbReference type="Rhea" id="RHEA:46148"/>
        <dbReference type="ChEBI" id="CHEBI:15377"/>
        <dbReference type="ChEBI" id="CHEBI:15378"/>
        <dbReference type="ChEBI" id="CHEBI:18036"/>
        <dbReference type="ChEBI" id="CHEBI:18274"/>
        <dbReference type="ChEBI" id="CHEBI:61560"/>
    </reaction>
    <physiologicalReaction direction="left-to-right" evidence="28">
        <dbReference type="Rhea" id="RHEA:46149"/>
    </physiologicalReaction>
</comment>
<evidence type="ECO:0000256" key="29">
    <source>
        <dbReference type="ARBA" id="ARBA00049174"/>
    </source>
</evidence>
<keyword evidence="17" id="KW-0156">Chromatin regulator</keyword>
<evidence type="ECO:0000313" key="38">
    <source>
        <dbReference type="EMBL" id="PKU44134.1"/>
    </source>
</evidence>
<evidence type="ECO:0000256" key="30">
    <source>
        <dbReference type="ARBA" id="ARBA00049451"/>
    </source>
</evidence>
<dbReference type="GO" id="GO:0000785">
    <property type="term" value="C:chromatin"/>
    <property type="evidence" value="ECO:0007669"/>
    <property type="project" value="TreeGrafter"/>
</dbReference>
<evidence type="ECO:0000256" key="31">
    <source>
        <dbReference type="ARBA" id="ARBA00056699"/>
    </source>
</evidence>
<dbReference type="GO" id="GO:0016787">
    <property type="term" value="F:hydrolase activity"/>
    <property type="evidence" value="ECO:0007669"/>
    <property type="project" value="UniProtKB-KW"/>
</dbReference>
<evidence type="ECO:0000256" key="20">
    <source>
        <dbReference type="ARBA" id="ARBA00023118"/>
    </source>
</evidence>
<dbReference type="SUPFAM" id="SSF109604">
    <property type="entry name" value="HD-domain/PDEase-like"/>
    <property type="match status" value="1"/>
</dbReference>
<evidence type="ECO:0000256" key="36">
    <source>
        <dbReference type="SAM" id="MobiDB-lite"/>
    </source>
</evidence>
<gene>
    <name evidence="38" type="ORF">llap_5546</name>
</gene>
<keyword evidence="22" id="KW-0804">Transcription</keyword>
<dbReference type="Gene3D" id="1.10.3210.10">
    <property type="entry name" value="Hypothetical protein af1432"/>
    <property type="match status" value="1"/>
</dbReference>
<dbReference type="Proteomes" id="UP000233556">
    <property type="component" value="Unassembled WGS sequence"/>
</dbReference>
<dbReference type="OrthoDB" id="844594at2759"/>
<dbReference type="InterPro" id="IPR003607">
    <property type="entry name" value="HD/PDEase_dom"/>
</dbReference>
<dbReference type="GO" id="GO:0000977">
    <property type="term" value="F:RNA polymerase II transcription regulatory region sequence-specific DNA binding"/>
    <property type="evidence" value="ECO:0007669"/>
    <property type="project" value="TreeGrafter"/>
</dbReference>
<dbReference type="InterPro" id="IPR002720">
    <property type="entry name" value="RB_A"/>
</dbReference>
<dbReference type="Gene3D" id="1.10.150.50">
    <property type="entry name" value="Transcription Factor, Ets-1"/>
    <property type="match status" value="1"/>
</dbReference>
<dbReference type="FunFam" id="3.30.70.2760:FF:000002">
    <property type="entry name" value="SAM and HD domain-containing deoxynucleoside triphosphate triphosphohydrolase 1"/>
    <property type="match status" value="1"/>
</dbReference>
<keyword evidence="20" id="KW-0051">Antiviral defense</keyword>
<evidence type="ECO:0000256" key="12">
    <source>
        <dbReference type="ARBA" id="ARBA00022723"/>
    </source>
</evidence>
<comment type="function">
    <text evidence="31">Key regulator of entry into cell division. Directly involved in heterochromatin formation by maintaining overall chromatin structure and, in particular, that of constitutive heterochromatin by stabilizing histone methylation. Recruits and targets histone methyltransferases KMT5B and KMT5C, leading to epigenetic transcriptional repression. Controls histone H4 'Lys-20' trimethylation. Probably acts as a transcription repressor by recruiting chromatin-modifying enzymes to promoters. Potent inhibitor of E2F-mediated trans-activation. May act as a tumor suppressor.</text>
</comment>
<keyword evidence="23" id="KW-0234">DNA repair</keyword>
<evidence type="ECO:0000256" key="5">
    <source>
        <dbReference type="ARBA" id="ARBA00020285"/>
    </source>
</evidence>
<comment type="subcellular location">
    <subcellularLocation>
        <location evidence="2">Chromosome</location>
    </subcellularLocation>
    <subcellularLocation>
        <location evidence="1">Nucleus</location>
    </subcellularLocation>
</comment>
<dbReference type="InterPro" id="IPR006674">
    <property type="entry name" value="HD_domain"/>
</dbReference>
<protein>
    <recommendedName>
        <fullName evidence="5">Deoxynucleoside triphosphate triphosphohydrolase SAMHD1</fullName>
    </recommendedName>
    <alternativeName>
        <fullName evidence="35">107 kDa retinoblastoma-associated protein</fullName>
    </alternativeName>
    <alternativeName>
        <fullName evidence="33">Retinoblastoma-like protein 1</fullName>
    </alternativeName>
    <alternativeName>
        <fullName evidence="34">pRb1</fullName>
    </alternativeName>
</protein>
<dbReference type="Pfam" id="PF01857">
    <property type="entry name" value="RB_B"/>
    <property type="match status" value="1"/>
</dbReference>
<evidence type="ECO:0000256" key="9">
    <source>
        <dbReference type="ARBA" id="ARBA00022553"/>
    </source>
</evidence>
<dbReference type="GO" id="GO:1990841">
    <property type="term" value="F:promoter-specific chromatin binding"/>
    <property type="evidence" value="ECO:0007669"/>
    <property type="project" value="UniProtKB-ARBA"/>
</dbReference>
<dbReference type="SMART" id="SM01367">
    <property type="entry name" value="DUF3452"/>
    <property type="match status" value="1"/>
</dbReference>
<comment type="catalytic activity">
    <reaction evidence="30">
        <text>dTTP + H2O = thymidine + triphosphate + H(+)</text>
        <dbReference type="Rhea" id="RHEA:80079"/>
        <dbReference type="ChEBI" id="CHEBI:15377"/>
        <dbReference type="ChEBI" id="CHEBI:15378"/>
        <dbReference type="ChEBI" id="CHEBI:17748"/>
        <dbReference type="ChEBI" id="CHEBI:18036"/>
        <dbReference type="ChEBI" id="CHEBI:37568"/>
    </reaction>
    <physiologicalReaction direction="left-to-right" evidence="30">
        <dbReference type="Rhea" id="RHEA:80080"/>
    </physiologicalReaction>
</comment>
<dbReference type="GO" id="GO:2000134">
    <property type="term" value="P:negative regulation of G1/S transition of mitotic cell cycle"/>
    <property type="evidence" value="ECO:0007669"/>
    <property type="project" value="TreeGrafter"/>
</dbReference>
<dbReference type="GO" id="GO:0006325">
    <property type="term" value="P:chromatin organization"/>
    <property type="evidence" value="ECO:0007669"/>
    <property type="project" value="UniProtKB-KW"/>
</dbReference>
<comment type="subunit">
    <text evidence="32">Component of the DREAM complex (also named LINC complex) at least composed of E2F4, E2F5, LIN9, LIN37, LIN52, LIN54, MYBL1, MYBL2, RBL1, RBL2, RBBP4, TFDP1 and TFDP2. The complex exists in quiescent cells where it represses cell cycle-dependent genes. It dissociates in S phase when LIN9, LIN37, LIN52 and LIN54 form a subcomplex that binds to MYBL2. Interacts with AATF. Interacts with KDM5A. Interacts with KMT5B and KMT5C. Interacts with USP4. Interacts with RBBP9.</text>
</comment>
<dbReference type="PANTHER" id="PTHR13742">
    <property type="entry name" value="RETINOBLASTOMA-ASSOCIATED PROTEIN RB -RELATED"/>
    <property type="match status" value="1"/>
</dbReference>
<dbReference type="FunFam" id="1.10.3210.10:FF:000015">
    <property type="entry name" value="Deoxynucleoside triphosphate triphosphohydrolase SAMHD1"/>
    <property type="match status" value="1"/>
</dbReference>
<keyword evidence="7" id="KW-0678">Repressor</keyword>
<dbReference type="Gene3D" id="3.30.70.2760">
    <property type="match status" value="1"/>
</dbReference>
<feature type="domain" description="HD" evidence="37">
    <location>
        <begin position="1122"/>
        <end position="1274"/>
    </location>
</feature>
<evidence type="ECO:0000256" key="16">
    <source>
        <dbReference type="ARBA" id="ARBA00022833"/>
    </source>
</evidence>
<dbReference type="EMBL" id="KZ505847">
    <property type="protein sequence ID" value="PKU44134.1"/>
    <property type="molecule type" value="Genomic_DNA"/>
</dbReference>
<dbReference type="GO" id="GO:0045087">
    <property type="term" value="P:innate immune response"/>
    <property type="evidence" value="ECO:0007669"/>
    <property type="project" value="UniProtKB-KW"/>
</dbReference>
<evidence type="ECO:0000256" key="34">
    <source>
        <dbReference type="ARBA" id="ARBA00081549"/>
    </source>
</evidence>
<dbReference type="PROSITE" id="PS51831">
    <property type="entry name" value="HD"/>
    <property type="match status" value="1"/>
</dbReference>
<evidence type="ECO:0000256" key="35">
    <source>
        <dbReference type="ARBA" id="ARBA00083153"/>
    </source>
</evidence>
<keyword evidence="25" id="KW-0131">Cell cycle</keyword>
<comment type="catalytic activity">
    <reaction evidence="29">
        <text>dGTP + H2O = 2'-deoxyguanosine + triphosphate + H(+)</text>
        <dbReference type="Rhea" id="RHEA:15193"/>
        <dbReference type="ChEBI" id="CHEBI:15377"/>
        <dbReference type="ChEBI" id="CHEBI:15378"/>
        <dbReference type="ChEBI" id="CHEBI:17172"/>
        <dbReference type="ChEBI" id="CHEBI:18036"/>
        <dbReference type="ChEBI" id="CHEBI:61429"/>
    </reaction>
    <physiologicalReaction direction="left-to-right" evidence="29">
        <dbReference type="Rhea" id="RHEA:15194"/>
    </physiologicalReaction>
</comment>
<keyword evidence="8" id="KW-0021">Allosteric enzyme</keyword>
<dbReference type="SUPFAM" id="SSF47954">
    <property type="entry name" value="Cyclin-like"/>
    <property type="match status" value="2"/>
</dbReference>
<dbReference type="FunFam" id="1.10.472.140:FF:000001">
    <property type="entry name" value="Retinoblastoma-like 2, isoform CRA_a"/>
    <property type="match status" value="1"/>
</dbReference>
<evidence type="ECO:0000256" key="1">
    <source>
        <dbReference type="ARBA" id="ARBA00004123"/>
    </source>
</evidence>
<dbReference type="Gene3D" id="1.10.472.10">
    <property type="entry name" value="Cyclin-like"/>
    <property type="match status" value="3"/>
</dbReference>
<reference evidence="39" key="1">
    <citation type="submission" date="2017-11" db="EMBL/GenBank/DDBJ databases">
        <authorList>
            <person name="Lima N.C."/>
            <person name="Parody-Merino A.M."/>
            <person name="Battley P.F."/>
            <person name="Fidler A.E."/>
            <person name="Prosdocimi F."/>
        </authorList>
    </citation>
    <scope>NUCLEOTIDE SEQUENCE [LARGE SCALE GENOMIC DNA]</scope>
</reference>
<evidence type="ECO:0000256" key="2">
    <source>
        <dbReference type="ARBA" id="ARBA00004286"/>
    </source>
</evidence>
<proteinExistence type="inferred from homology"/>
<feature type="region of interest" description="Disordered" evidence="36">
    <location>
        <begin position="868"/>
        <end position="894"/>
    </location>
</feature>
<evidence type="ECO:0000256" key="32">
    <source>
        <dbReference type="ARBA" id="ARBA00065472"/>
    </source>
</evidence>
<dbReference type="InterPro" id="IPR024599">
    <property type="entry name" value="RB_N"/>
</dbReference>
<evidence type="ECO:0000256" key="15">
    <source>
        <dbReference type="ARBA" id="ARBA00022801"/>
    </source>
</evidence>
<keyword evidence="18" id="KW-0391">Immunity</keyword>
<dbReference type="GO" id="GO:0030154">
    <property type="term" value="P:cell differentiation"/>
    <property type="evidence" value="ECO:0007669"/>
    <property type="project" value="TreeGrafter"/>
</dbReference>
<evidence type="ECO:0000256" key="25">
    <source>
        <dbReference type="ARBA" id="ARBA00023306"/>
    </source>
</evidence>
<comment type="similarity">
    <text evidence="3">Belongs to the SAMHD1 family.</text>
</comment>
<dbReference type="FunFam" id="1.10.472.10:FF:000082">
    <property type="entry name" value="retinoblastoma-like protein 1 isoform X1"/>
    <property type="match status" value="1"/>
</dbReference>
<dbReference type="InterPro" id="IPR036915">
    <property type="entry name" value="Cyclin-like_sf"/>
</dbReference>
<keyword evidence="13" id="KW-0547">Nucleotide-binding</keyword>
<evidence type="ECO:0000256" key="28">
    <source>
        <dbReference type="ARBA" id="ARBA00048183"/>
    </source>
</evidence>
<evidence type="ECO:0000256" key="11">
    <source>
        <dbReference type="ARBA" id="ARBA00022705"/>
    </source>
</evidence>
<dbReference type="Gene3D" id="1.10.472.140">
    <property type="match status" value="1"/>
</dbReference>
<keyword evidence="19" id="KW-0805">Transcription regulation</keyword>
<evidence type="ECO:0000256" key="24">
    <source>
        <dbReference type="ARBA" id="ARBA00023242"/>
    </source>
</evidence>
<sequence length="1579" mass="179551">MSRPEPPPAEPGAAIERLCQELNLDAASAAEALRDFTALRGTYSLEGEALHWLACALYVACRKSLVPTVGSGLMEGNGVSLTRILRSARLSLIQFFSKMKKWMDMSNLPQEFRERVERLERNFEVSTVIFKKFEPIFLDIFQNPYEETLKPQRSRKQRRMPCGIKDLFNFCWTLFVYTKGNFRMIGDDLVNSYHLLLCCLDLIFANALLCPNRRALLNPSFKGLPVDFHMTEIKASEDPPCIIATLCELHDGLLVEAKGIKEHYFKPYISKLFDRKILKGECLLDLCSFTENNKALNKEYEEYVLTVGDFDERVFLGADAEEEIGTPRKFPADVPKRSFAPSTPLTGRRYLREKEAIITPVASATQSVSRLQNIVAGLKNAPSEQLIAIFESCARSPMESIMSRVKEIGERFCHSYTQSTDEQPGSHIVELFLTQNISKQKTVVVKQNTVKNKSLLQNFAVNRLKLAEILYYKILETIMVQETRRLHGKDLTALLEQDVFHRSLMACCLEIVLFAYSSPRTFPWIIEVLDLSPFYFYKVIEVLIRSEEGLSRDMVKHLNSIEEQILESLAWTRDSALWNALQASENKVPTCEEVIFPSNFEASNGGSGLGHLSIMPISPIIHPRVKEVRTDLGGSSRRVDMQPLSPISVHERYSSPTAGSAKRRLFGDDSPKEMQMEKILTEGTKLTIAPASGIAAEKVSVSAGQTVLTMTAATVPGKTGQKVTIPLHGIANEMGGITLIPISMNLGQPCKLETPAPCHPSVYHLASVRLRDLCLKLDVSNDLRRKIWTCFEFTLVHCADLMKDRHLDQLLLCAFYIMAKVTKEERTFQDIMKSYRNQPQANSHVYRSVLLRNISADVLLDKNANQDVEMTEDSSVETGSSSGRSSAENSSELGTEERGDLIKFYNAVYVGRVKSFALKYDITNQDHISLKDINNMIKQGEHRSKKRAITIDSDTESPTKRICQENDDVLLKRLQDVRARREGCPEGPRGPAAESDRCDPRLWDTERLCQHLSSCGVGDPDLLRRFRESGVTGSMLLDLQACAFEITGVCCPAERLQVLACLNKLREQHVDVMKVFNDPIHGHIEIHPLLVRIIDTPQFQRLRYIKQLGGTYFVFPGASHNRFEHSIGVGYLAGCLVRALKERQPELDITQRDILCVEIAGLCHDLGHGPFSHMFDGRFIPLTRPDLKWKHETASVKMFEHLITSNKLEEVMKSYGLVLEEDMNFIKEQIGGPIDETACGKSWPYRGREKEKSFLYEIVANKKNGIDVDKWDYFARDCHHLGIQNNFDYKRLLKFTRVCEVKNQKHICTRDKEVGNLYDMFHTRNCLHRRAYQHKIGNIIEIMITEALQKADKFLKIEGSGGKLYQISTAIEDMEAYTKLTDNIYLEILHSSCPDLKEAREILRKIERRELYKFLGETQPETAREVVKNNSLAESIANSKPEKDPPDVDLKAEDFIIDVINMDYGMKEQNPIDNVLFYCKADPSKAVKISKEQVSKLLPMRFAEQVIRVYCRSQDPEIVSAAKQYFIQWCIEKDFTKPQDSDVVAPHLTPMKESWNNTRDDEHMAASELSCKQRLPFDK</sequence>
<dbReference type="FunFam" id="1.10.472.10:FF:000035">
    <property type="entry name" value="RB transcriptional corepressor-like 1"/>
    <property type="match status" value="1"/>
</dbReference>
<keyword evidence="39" id="KW-1185">Reference proteome</keyword>
<dbReference type="GO" id="GO:0006260">
    <property type="term" value="P:DNA replication"/>
    <property type="evidence" value="ECO:0007669"/>
    <property type="project" value="UniProtKB-KW"/>
</dbReference>
<dbReference type="InterPro" id="IPR028309">
    <property type="entry name" value="RB_fam"/>
</dbReference>
<accession>A0A2I0UDK8</accession>
<dbReference type="GO" id="GO:0006281">
    <property type="term" value="P:DNA repair"/>
    <property type="evidence" value="ECO:0007669"/>
    <property type="project" value="UniProtKB-KW"/>
</dbReference>
<keyword evidence="24" id="KW-0539">Nucleus</keyword>
<dbReference type="GO" id="GO:0005654">
    <property type="term" value="C:nucleoplasm"/>
    <property type="evidence" value="ECO:0007669"/>
    <property type="project" value="UniProtKB-ARBA"/>
</dbReference>
<dbReference type="InterPro" id="IPR002719">
    <property type="entry name" value="RB_B"/>
</dbReference>
<keyword evidence="6" id="KW-0158">Chromosome</keyword>
<evidence type="ECO:0000256" key="23">
    <source>
        <dbReference type="ARBA" id="ARBA00023204"/>
    </source>
</evidence>
<dbReference type="PANTHER" id="PTHR13742:SF20">
    <property type="entry name" value="RETINOBLASTOMA-LIKE PROTEIN 1"/>
    <property type="match status" value="1"/>
</dbReference>
<evidence type="ECO:0000256" key="27">
    <source>
        <dbReference type="ARBA" id="ARBA00047812"/>
    </source>
</evidence>
<dbReference type="SMART" id="SM00471">
    <property type="entry name" value="HDc"/>
    <property type="match status" value="1"/>
</dbReference>
<evidence type="ECO:0000256" key="4">
    <source>
        <dbReference type="ARBA" id="ARBA00009475"/>
    </source>
</evidence>
<reference evidence="39" key="2">
    <citation type="submission" date="2017-12" db="EMBL/GenBank/DDBJ databases">
        <title>Genome sequence of the Bar-tailed Godwit (Limosa lapponica baueri).</title>
        <authorList>
            <person name="Lima N.C.B."/>
            <person name="Parody-Merino A.M."/>
            <person name="Battley P.F."/>
            <person name="Fidler A.E."/>
            <person name="Prosdocimi F."/>
        </authorList>
    </citation>
    <scope>NUCLEOTIDE SEQUENCE [LARGE SCALE GENOMIC DNA]</scope>
</reference>
<name>A0A2I0UDK8_LIMLA</name>
<evidence type="ECO:0000256" key="13">
    <source>
        <dbReference type="ARBA" id="ARBA00022741"/>
    </source>
</evidence>
<evidence type="ECO:0000256" key="6">
    <source>
        <dbReference type="ARBA" id="ARBA00022454"/>
    </source>
</evidence>
<keyword evidence="21" id="KW-0342">GTP-binding</keyword>
<evidence type="ECO:0000256" key="18">
    <source>
        <dbReference type="ARBA" id="ARBA00022859"/>
    </source>
</evidence>
<evidence type="ECO:0000256" key="10">
    <source>
        <dbReference type="ARBA" id="ARBA00022588"/>
    </source>
</evidence>
<dbReference type="SMART" id="SM00385">
    <property type="entry name" value="CYCLIN"/>
    <property type="match status" value="1"/>
</dbReference>
<evidence type="ECO:0000256" key="19">
    <source>
        <dbReference type="ARBA" id="ARBA00023015"/>
    </source>
</evidence>
<dbReference type="GO" id="GO:0046872">
    <property type="term" value="F:metal ion binding"/>
    <property type="evidence" value="ECO:0007669"/>
    <property type="project" value="UniProtKB-KW"/>
</dbReference>
<keyword evidence="11" id="KW-0235">DNA replication</keyword>
<keyword evidence="16" id="KW-0862">Zinc</keyword>
<evidence type="ECO:0000256" key="14">
    <source>
        <dbReference type="ARBA" id="ARBA00022763"/>
    </source>
</evidence>
<evidence type="ECO:0000256" key="3">
    <source>
        <dbReference type="ARBA" id="ARBA00005776"/>
    </source>
</evidence>
<organism evidence="38 39">
    <name type="scientific">Limosa lapponica baueri</name>
    <dbReference type="NCBI Taxonomy" id="1758121"/>
    <lineage>
        <taxon>Eukaryota</taxon>
        <taxon>Metazoa</taxon>
        <taxon>Chordata</taxon>
        <taxon>Craniata</taxon>
        <taxon>Vertebrata</taxon>
        <taxon>Euteleostomi</taxon>
        <taxon>Archelosauria</taxon>
        <taxon>Archosauria</taxon>
        <taxon>Dinosauria</taxon>
        <taxon>Saurischia</taxon>
        <taxon>Theropoda</taxon>
        <taxon>Coelurosauria</taxon>
        <taxon>Aves</taxon>
        <taxon>Neognathae</taxon>
        <taxon>Neoaves</taxon>
        <taxon>Charadriiformes</taxon>
        <taxon>Scolopacidae</taxon>
        <taxon>Limosa</taxon>
    </lineage>
</organism>
<evidence type="ECO:0000313" key="39">
    <source>
        <dbReference type="Proteomes" id="UP000233556"/>
    </source>
</evidence>
<evidence type="ECO:0000259" key="37">
    <source>
        <dbReference type="PROSITE" id="PS51831"/>
    </source>
</evidence>
<comment type="catalytic activity">
    <reaction evidence="27">
        <text>dATP + H2O = 2'-deoxyadenosine + triphosphate + H(+)</text>
        <dbReference type="Rhea" id="RHEA:67648"/>
        <dbReference type="ChEBI" id="CHEBI:15377"/>
        <dbReference type="ChEBI" id="CHEBI:15378"/>
        <dbReference type="ChEBI" id="CHEBI:17256"/>
        <dbReference type="ChEBI" id="CHEBI:18036"/>
        <dbReference type="ChEBI" id="CHEBI:61404"/>
    </reaction>
    <physiologicalReaction direction="left-to-right" evidence="27">
        <dbReference type="Rhea" id="RHEA:67649"/>
    </physiologicalReaction>
</comment>
<keyword evidence="10" id="KW-0399">Innate immunity</keyword>